<protein>
    <submittedName>
        <fullName evidence="3">Uncharacterized protein</fullName>
    </submittedName>
</protein>
<evidence type="ECO:0000313" key="4">
    <source>
        <dbReference type="Proteomes" id="UP000091820"/>
    </source>
</evidence>
<reference evidence="4" key="1">
    <citation type="submission" date="2014-03" db="EMBL/GenBank/DDBJ databases">
        <authorList>
            <person name="Aksoy S."/>
            <person name="Warren W."/>
            <person name="Wilson R.K."/>
        </authorList>
    </citation>
    <scope>NUCLEOTIDE SEQUENCE [LARGE SCALE GENOMIC DNA]</scope>
    <source>
        <strain evidence="4">IAEA</strain>
    </source>
</reference>
<keyword evidence="4" id="KW-1185">Reference proteome</keyword>
<proteinExistence type="predicted"/>
<dbReference type="AlphaFoldDB" id="A0A1A9W5I4"/>
<dbReference type="EnsemblMetazoa" id="GBRI007054-RA">
    <property type="protein sequence ID" value="GBRI007054-PA"/>
    <property type="gene ID" value="GBRI007054"/>
</dbReference>
<reference evidence="3" key="2">
    <citation type="submission" date="2020-05" db="UniProtKB">
        <authorList>
            <consortium name="EnsemblMetazoa"/>
        </authorList>
    </citation>
    <scope>IDENTIFICATION</scope>
    <source>
        <strain evidence="3">IAEA</strain>
    </source>
</reference>
<feature type="coiled-coil region" evidence="1">
    <location>
        <begin position="405"/>
        <end position="689"/>
    </location>
</feature>
<feature type="region of interest" description="Disordered" evidence="2">
    <location>
        <begin position="75"/>
        <end position="152"/>
    </location>
</feature>
<dbReference type="PANTHER" id="PTHR23159:SF31">
    <property type="entry name" value="CENTROSOME-ASSOCIATED PROTEIN CEP250 ISOFORM X1"/>
    <property type="match status" value="1"/>
</dbReference>
<feature type="compositionally biased region" description="Polar residues" evidence="2">
    <location>
        <begin position="780"/>
        <end position="794"/>
    </location>
</feature>
<evidence type="ECO:0000313" key="3">
    <source>
        <dbReference type="EnsemblMetazoa" id="GBRI007054-PA"/>
    </source>
</evidence>
<name>A0A1A9W5I4_9MUSC</name>
<keyword evidence="1" id="KW-0175">Coiled coil</keyword>
<feature type="coiled-coil region" evidence="1">
    <location>
        <begin position="152"/>
        <end position="366"/>
    </location>
</feature>
<dbReference type="Proteomes" id="UP000091820">
    <property type="component" value="Unassembled WGS sequence"/>
</dbReference>
<dbReference type="STRING" id="37001.A0A1A9W5I4"/>
<accession>A0A1A9W5I4</accession>
<dbReference type="VEuPathDB" id="VectorBase:GBRI007054"/>
<feature type="region of interest" description="Disordered" evidence="2">
    <location>
        <begin position="758"/>
        <end position="812"/>
    </location>
</feature>
<feature type="compositionally biased region" description="Basic and acidic residues" evidence="2">
    <location>
        <begin position="75"/>
        <end position="90"/>
    </location>
</feature>
<dbReference type="PANTHER" id="PTHR23159">
    <property type="entry name" value="CENTROSOMAL PROTEIN 2"/>
    <property type="match status" value="1"/>
</dbReference>
<organism evidence="3 4">
    <name type="scientific">Glossina brevipalpis</name>
    <dbReference type="NCBI Taxonomy" id="37001"/>
    <lineage>
        <taxon>Eukaryota</taxon>
        <taxon>Metazoa</taxon>
        <taxon>Ecdysozoa</taxon>
        <taxon>Arthropoda</taxon>
        <taxon>Hexapoda</taxon>
        <taxon>Insecta</taxon>
        <taxon>Pterygota</taxon>
        <taxon>Neoptera</taxon>
        <taxon>Endopterygota</taxon>
        <taxon>Diptera</taxon>
        <taxon>Brachycera</taxon>
        <taxon>Muscomorpha</taxon>
        <taxon>Hippoboscoidea</taxon>
        <taxon>Glossinidae</taxon>
        <taxon>Glossina</taxon>
    </lineage>
</organism>
<sequence>MSFSKAKLKRFNDIDVVACASPSRHAACLESVSSTAPGGTSSSCATTTHTERKEQIEKFFKDAVRFASNSKDTKEFAVPKDGAPKDDKKSKGLRLFRTPSLPHRLRFRQNSDITSAISGNSSTSTASSTPLPSATTTPNKESSKTVNRLKGKEALHQEIRHKNDLIENYLKQIDVLKRHVEQLKEAETKIREEHINVQKKTERMIHELSDENKSHKEFNDRLVGENARYAENILKLENEIKRLNQEHTNQMEEFKSLSDELKTKNCQLESDCAEQSEQNGKYSLQISKLNQEIEEARKKLSNGEERAQQSFELIENLKNTNDALIGDIKNLQRQMQEDSLAYAQETKIIQNEMECLKNERNTLKNDLASKCDFIKSLQDELLDKNCEIDAHCDTIRQLCREKAKFVERERLLDSVEEKVRQAEVQVEQKVQKLESDLENALEREKVYWRTELDKRQKMAENELIKIELEKQDVMVLLESTNDMLRERDEKIQKYEDQLRNGIDYYVQLTDNLQKQVVDLKQDMAKTITEKYNYQLTLNNTRSTVNILMERLKKSDSDVEQLKAELESVQLAKRTLEQSYLQLQSDLEKARTQLSDSEAVLSGLRASSETLQKEERIEADAAKYLEMYNELKSKDETREMYMQDMKKALDEFATVLQFAQLELDSKENVLTKAREECEQLKLENLALKSKVDETSTCPTIIAGPATNSPAKKKENSTDLEKIEGLLNDSEFRAECDKITSWLLNSSTDKCVRNESSNEINDLLKPSTPNDKATPPIRSYSAGKSNSQINNNTPRTPRTPKSAASHTPRTTPKKTVLFVGKENMPSPQKQLDESKTIEQAKSVQLCAEAKKLFLIKQNIANISKNLACWKALLPEAPVQETLANPVKDECRNVVRLANVIKGDGFNDITVEDIEELVTNDEINEAELVAMTNAALSTEDSSDLIFPMPKLRTFH</sequence>
<evidence type="ECO:0000256" key="2">
    <source>
        <dbReference type="SAM" id="MobiDB-lite"/>
    </source>
</evidence>
<evidence type="ECO:0000256" key="1">
    <source>
        <dbReference type="SAM" id="Coils"/>
    </source>
</evidence>
<feature type="compositionally biased region" description="Low complexity" evidence="2">
    <location>
        <begin position="114"/>
        <end position="138"/>
    </location>
</feature>